<gene>
    <name evidence="2" type="ORF">Q8A70_24040</name>
</gene>
<protein>
    <submittedName>
        <fullName evidence="2">Uncharacterized protein</fullName>
    </submittedName>
</protein>
<dbReference type="RefSeq" id="WP_379960472.1">
    <property type="nucleotide sequence ID" value="NZ_JAUYVI010000007.1"/>
</dbReference>
<comment type="caution">
    <text evidence="2">The sequence shown here is derived from an EMBL/GenBank/DDBJ whole genome shotgun (WGS) entry which is preliminary data.</text>
</comment>
<feature type="chain" id="PRO_5045252405" evidence="1">
    <location>
        <begin position="20"/>
        <end position="134"/>
    </location>
</feature>
<organism evidence="2 3">
    <name type="scientific">Dongia sedimenti</name>
    <dbReference type="NCBI Taxonomy" id="3064282"/>
    <lineage>
        <taxon>Bacteria</taxon>
        <taxon>Pseudomonadati</taxon>
        <taxon>Pseudomonadota</taxon>
        <taxon>Alphaproteobacteria</taxon>
        <taxon>Rhodospirillales</taxon>
        <taxon>Dongiaceae</taxon>
        <taxon>Dongia</taxon>
    </lineage>
</organism>
<dbReference type="EMBL" id="JAUYVI010000007">
    <property type="protein sequence ID" value="MDQ7250781.1"/>
    <property type="molecule type" value="Genomic_DNA"/>
</dbReference>
<evidence type="ECO:0000313" key="3">
    <source>
        <dbReference type="Proteomes" id="UP001230156"/>
    </source>
</evidence>
<proteinExistence type="predicted"/>
<keyword evidence="1" id="KW-0732">Signal</keyword>
<dbReference type="Proteomes" id="UP001230156">
    <property type="component" value="Unassembled WGS sequence"/>
</dbReference>
<reference evidence="3" key="1">
    <citation type="submission" date="2023-08" db="EMBL/GenBank/DDBJ databases">
        <title>Rhodospirillaceae gen. nov., a novel taxon isolated from the Yangtze River Yuezi River estuary sludge.</title>
        <authorList>
            <person name="Ruan L."/>
        </authorList>
    </citation>
    <scope>NUCLEOTIDE SEQUENCE [LARGE SCALE GENOMIC DNA]</scope>
    <source>
        <strain evidence="3">R-7</strain>
    </source>
</reference>
<keyword evidence="3" id="KW-1185">Reference proteome</keyword>
<sequence length="134" mass="13525">MPFSRLPLAVLALGTLSIAAGCAGDAKDAPETASNVEGRMLHTPETFTGESTAAIDGDGSMSLVSDHGARCAGPYRQVPNDNAAEVRAGASNSGVAKLTCSDGRTGSVMFTLGANQAIGTGMLGQDIVTLIIEE</sequence>
<dbReference type="PROSITE" id="PS51257">
    <property type="entry name" value="PROKAR_LIPOPROTEIN"/>
    <property type="match status" value="1"/>
</dbReference>
<accession>A0ABU0YUW8</accession>
<evidence type="ECO:0000313" key="2">
    <source>
        <dbReference type="EMBL" id="MDQ7250781.1"/>
    </source>
</evidence>
<feature type="signal peptide" evidence="1">
    <location>
        <begin position="1"/>
        <end position="19"/>
    </location>
</feature>
<name>A0ABU0YUW8_9PROT</name>
<evidence type="ECO:0000256" key="1">
    <source>
        <dbReference type="SAM" id="SignalP"/>
    </source>
</evidence>